<feature type="domain" description="BHLH" evidence="7">
    <location>
        <begin position="386"/>
        <end position="435"/>
    </location>
</feature>
<sequence length="586" mass="65861">MAIESPDRVLENLRKQLSVAVRSVQWSYAVFWSLSTTQQGVLEWGDGYYNGDGENRKTVPAAEVYDNKLGLRRSEQLRELYESLLEGESELGNTCRPAAMLSPEDLSDLEWYYLVCMSFSFEVGQSLPGKAFVSGQSVWLSNAQEADSKQFSRSLLAKSASVKTVVCFPHMGGVIELGVTDLVSEDPNLIQHIKTSLLEFAKPVCAENSSSFEEHTDFDKDPTCSKVPEMNQHMQEPETIAQESCGNNKADRNNFMANSPVQSWHFVDDDDNDNEDDLSHYIQDSFNSSGCISQAFVNPNGINPNNQFHFKEMQDCNDTKLSSLDIGYSKDDEDLHYKRVVSVILESSHYAVKGQSVCSYGVNSSSFVPWKKACKVSHRVSRPPQTTLKKILFRSRVDCLNENEKYLALKSLVPSINKVDETSILNETIEYLKELEARVEELESCINQSNSEANGRRKCTDVVEQTSDNYHNKSRSDPKKTLAYKRKASDIDENEADPQLENNATLDMKVMIKEQEVVIEMRCPRREYLLVDIMDAVNSLSLNAHTVQSSTVDGFLMVTLKSEFRGAAFASAGMIKQAIRKMVGIS</sequence>
<proteinExistence type="evidence at transcript level"/>
<comment type="subcellular location">
    <subcellularLocation>
        <location evidence="1">Nucleus</location>
    </subcellularLocation>
</comment>
<dbReference type="SUPFAM" id="SSF47459">
    <property type="entry name" value="HLH, helix-loop-helix DNA-binding domain"/>
    <property type="match status" value="1"/>
</dbReference>
<feature type="coiled-coil region" evidence="6">
    <location>
        <begin position="425"/>
        <end position="452"/>
    </location>
</feature>
<dbReference type="GO" id="GO:0046983">
    <property type="term" value="F:protein dimerization activity"/>
    <property type="evidence" value="ECO:0007669"/>
    <property type="project" value="InterPro"/>
</dbReference>
<dbReference type="Pfam" id="PF14215">
    <property type="entry name" value="bHLH-MYC_N"/>
    <property type="match status" value="1"/>
</dbReference>
<dbReference type="GO" id="GO:0080090">
    <property type="term" value="P:regulation of primary metabolic process"/>
    <property type="evidence" value="ECO:0007669"/>
    <property type="project" value="UniProtKB-ARBA"/>
</dbReference>
<keyword evidence="2" id="KW-0805">Transcription regulation</keyword>
<evidence type="ECO:0000313" key="8">
    <source>
        <dbReference type="EMBL" id="AMK74867.1"/>
    </source>
</evidence>
<evidence type="ECO:0000256" key="2">
    <source>
        <dbReference type="ARBA" id="ARBA00023015"/>
    </source>
</evidence>
<protein>
    <submittedName>
        <fullName evidence="8">Basic helix-loop-helix 1</fullName>
    </submittedName>
</protein>
<keyword evidence="4" id="KW-0804">Transcription</keyword>
<dbReference type="AlphaFoldDB" id="A0A140E393"/>
<evidence type="ECO:0000256" key="4">
    <source>
        <dbReference type="ARBA" id="ARBA00023163"/>
    </source>
</evidence>
<evidence type="ECO:0000256" key="3">
    <source>
        <dbReference type="ARBA" id="ARBA00023159"/>
    </source>
</evidence>
<evidence type="ECO:0000259" key="7">
    <source>
        <dbReference type="PROSITE" id="PS50888"/>
    </source>
</evidence>
<accession>A0A140E393</accession>
<keyword evidence="6" id="KW-0175">Coiled coil</keyword>
<dbReference type="EMBL" id="KT737454">
    <property type="protein sequence ID" value="AMK74867.1"/>
    <property type="molecule type" value="mRNA"/>
</dbReference>
<dbReference type="GO" id="GO:0005634">
    <property type="term" value="C:nucleus"/>
    <property type="evidence" value="ECO:0007669"/>
    <property type="project" value="UniProtKB-SubCell"/>
</dbReference>
<dbReference type="InterPro" id="IPR054502">
    <property type="entry name" value="bHLH-TF_ACT-like_plant"/>
</dbReference>
<name>A0A140E393_FAGTA</name>
<dbReference type="Gene3D" id="4.10.280.10">
    <property type="entry name" value="Helix-loop-helix DNA-binding domain"/>
    <property type="match status" value="1"/>
</dbReference>
<dbReference type="SMART" id="SM00353">
    <property type="entry name" value="HLH"/>
    <property type="match status" value="1"/>
</dbReference>
<reference evidence="8" key="1">
    <citation type="submission" date="2015-09" db="EMBL/GenBank/DDBJ databases">
        <title>Cloning of two bHLH transcription factor genes from tartary buckwheat and their expression during abiotic stress.</title>
        <authorList>
            <person name="Luo X."/>
            <person name="Zhao H."/>
            <person name="Xue J."/>
            <person name="Li C."/>
            <person name="Chen H."/>
            <person name="Wu Q."/>
        </authorList>
    </citation>
    <scope>NUCLEOTIDE SEQUENCE</scope>
</reference>
<evidence type="ECO:0000256" key="6">
    <source>
        <dbReference type="SAM" id="Coils"/>
    </source>
</evidence>
<dbReference type="PANTHER" id="PTHR46266:SF1">
    <property type="entry name" value="TRANSCRIPTION FACTOR MYC1"/>
    <property type="match status" value="1"/>
</dbReference>
<dbReference type="PROSITE" id="PS50888">
    <property type="entry name" value="BHLH"/>
    <property type="match status" value="1"/>
</dbReference>
<dbReference type="InterPro" id="IPR036638">
    <property type="entry name" value="HLH_DNA-bd_sf"/>
</dbReference>
<evidence type="ECO:0000256" key="1">
    <source>
        <dbReference type="ARBA" id="ARBA00004123"/>
    </source>
</evidence>
<dbReference type="PANTHER" id="PTHR46266">
    <property type="entry name" value="TRANSCRIPTION FACTOR TT8"/>
    <property type="match status" value="1"/>
</dbReference>
<organism evidence="8">
    <name type="scientific">Fagopyrum tataricum</name>
    <name type="common">Tartarian buckwheat</name>
    <name type="synonym">Polygonum tataricum</name>
    <dbReference type="NCBI Taxonomy" id="62330"/>
    <lineage>
        <taxon>Eukaryota</taxon>
        <taxon>Viridiplantae</taxon>
        <taxon>Streptophyta</taxon>
        <taxon>Embryophyta</taxon>
        <taxon>Tracheophyta</taxon>
        <taxon>Spermatophyta</taxon>
        <taxon>Magnoliopsida</taxon>
        <taxon>eudicotyledons</taxon>
        <taxon>Gunneridae</taxon>
        <taxon>Pentapetalae</taxon>
        <taxon>Caryophyllales</taxon>
        <taxon>Polygonaceae</taxon>
        <taxon>Polygonoideae</taxon>
        <taxon>Fagopyreae</taxon>
        <taxon>Fagopyrum</taxon>
    </lineage>
</organism>
<keyword evidence="5" id="KW-0539">Nucleus</keyword>
<dbReference type="InterPro" id="IPR025610">
    <property type="entry name" value="MYC/MYB_N"/>
</dbReference>
<keyword evidence="3" id="KW-0010">Activator</keyword>
<dbReference type="Pfam" id="PF22754">
    <property type="entry name" value="bHLH-TF_ACT-like_plant"/>
    <property type="match status" value="1"/>
</dbReference>
<evidence type="ECO:0000256" key="5">
    <source>
        <dbReference type="ARBA" id="ARBA00023242"/>
    </source>
</evidence>
<dbReference type="InterPro" id="IPR011598">
    <property type="entry name" value="bHLH_dom"/>
</dbReference>